<dbReference type="EMBL" id="ML735961">
    <property type="protein sequence ID" value="KAE8410327.1"/>
    <property type="molecule type" value="Genomic_DNA"/>
</dbReference>
<dbReference type="Proteomes" id="UP000325395">
    <property type="component" value="Unassembled WGS sequence"/>
</dbReference>
<organism evidence="1 2">
    <name type="scientific">Aspergillus pseudocaelatus</name>
    <dbReference type="NCBI Taxonomy" id="1825620"/>
    <lineage>
        <taxon>Eukaryota</taxon>
        <taxon>Fungi</taxon>
        <taxon>Dikarya</taxon>
        <taxon>Ascomycota</taxon>
        <taxon>Pezizomycotina</taxon>
        <taxon>Eurotiomycetes</taxon>
        <taxon>Eurotiomycetidae</taxon>
        <taxon>Eurotiales</taxon>
        <taxon>Aspergillaceae</taxon>
        <taxon>Aspergillus</taxon>
        <taxon>Aspergillus subgen. Circumdati</taxon>
    </lineage>
</organism>
<reference evidence="1 2" key="1">
    <citation type="submission" date="2019-04" db="EMBL/GenBank/DDBJ databases">
        <authorList>
            <consortium name="DOE Joint Genome Institute"/>
            <person name="Mondo S."/>
            <person name="Kjaerbolling I."/>
            <person name="Vesth T."/>
            <person name="Frisvad J.C."/>
            <person name="Nybo J.L."/>
            <person name="Theobald S."/>
            <person name="Kildgaard S."/>
            <person name="Isbrandt T."/>
            <person name="Kuo A."/>
            <person name="Sato A."/>
            <person name="Lyhne E.K."/>
            <person name="Kogle M.E."/>
            <person name="Wiebenga A."/>
            <person name="Kun R.S."/>
            <person name="Lubbers R.J."/>
            <person name="Makela M.R."/>
            <person name="Barry K."/>
            <person name="Chovatia M."/>
            <person name="Clum A."/>
            <person name="Daum C."/>
            <person name="Haridas S."/>
            <person name="He G."/>
            <person name="LaButti K."/>
            <person name="Lipzen A."/>
            <person name="Riley R."/>
            <person name="Salamov A."/>
            <person name="Simmons B.A."/>
            <person name="Magnuson J.K."/>
            <person name="Henrissat B."/>
            <person name="Mortensen U.H."/>
            <person name="Larsen T.O."/>
            <person name="Devries R.P."/>
            <person name="Grigoriev I.V."/>
            <person name="Machida M."/>
            <person name="Baker S.E."/>
            <person name="Andersen M.R."/>
            <person name="Cantor M.N."/>
            <person name="Hua S.X."/>
        </authorList>
    </citation>
    <scope>NUCLEOTIDE SEQUENCE [LARGE SCALE GENOMIC DNA]</scope>
    <source>
        <strain evidence="1 2">CBS 117616</strain>
    </source>
</reference>
<proteinExistence type="predicted"/>
<protein>
    <submittedName>
        <fullName evidence="1">Uncharacterized protein</fullName>
    </submittedName>
</protein>
<evidence type="ECO:0000313" key="2">
    <source>
        <dbReference type="Proteomes" id="UP000325395"/>
    </source>
</evidence>
<sequence>MGKLIPCVRVIHHISHPSMYVCTYVLVCMYVCMGKHPQFHRFDQPVYDAFDLPMVSDGWTSQHSLTVASSTWAHCSGELLLDSDPFQFPFPFFSTSPFSLVGKL</sequence>
<keyword evidence="2" id="KW-1185">Reference proteome</keyword>
<evidence type="ECO:0000313" key="1">
    <source>
        <dbReference type="EMBL" id="KAE8410327.1"/>
    </source>
</evidence>
<gene>
    <name evidence="1" type="ORF">BDV36DRAFT_278134</name>
</gene>
<accession>A0ABQ6VZL5</accession>
<name>A0ABQ6VZL5_9EURO</name>
<feature type="non-terminal residue" evidence="1">
    <location>
        <position position="104"/>
    </location>
</feature>